<dbReference type="Gene3D" id="3.40.50.300">
    <property type="entry name" value="P-loop containing nucleotide triphosphate hydrolases"/>
    <property type="match status" value="1"/>
</dbReference>
<reference evidence="2 3" key="1">
    <citation type="submission" date="2020-05" db="EMBL/GenBank/DDBJ databases">
        <title>Identification and distribution of gene clusters putatively required for synthesis of sphingolipid metabolism inhibitors in phylogenetically diverse species of the filamentous fungus Fusarium.</title>
        <authorList>
            <person name="Kim H.-S."/>
            <person name="Busman M."/>
            <person name="Brown D.W."/>
            <person name="Divon H."/>
            <person name="Uhlig S."/>
            <person name="Proctor R.H."/>
        </authorList>
    </citation>
    <scope>NUCLEOTIDE SEQUENCE [LARGE SCALE GENOMIC DNA]</scope>
    <source>
        <strain evidence="2 3">NRRL 26131</strain>
    </source>
</reference>
<gene>
    <name evidence="2" type="ORF">FGLOB1_1982</name>
</gene>
<accession>A0A8H5YT34</accession>
<feature type="domain" description="NB-ARC" evidence="1">
    <location>
        <begin position="309"/>
        <end position="464"/>
    </location>
</feature>
<proteinExistence type="predicted"/>
<evidence type="ECO:0000259" key="1">
    <source>
        <dbReference type="Pfam" id="PF00931"/>
    </source>
</evidence>
<dbReference type="Proteomes" id="UP000532311">
    <property type="component" value="Unassembled WGS sequence"/>
</dbReference>
<evidence type="ECO:0000313" key="3">
    <source>
        <dbReference type="Proteomes" id="UP000532311"/>
    </source>
</evidence>
<dbReference type="PANTHER" id="PTHR46082:SF11">
    <property type="entry name" value="AAA+ ATPASE DOMAIN-CONTAINING PROTEIN-RELATED"/>
    <property type="match status" value="1"/>
</dbReference>
<dbReference type="InterPro" id="IPR011990">
    <property type="entry name" value="TPR-like_helical_dom_sf"/>
</dbReference>
<dbReference type="SUPFAM" id="SSF53167">
    <property type="entry name" value="Purine and uridine phosphorylases"/>
    <property type="match status" value="1"/>
</dbReference>
<dbReference type="SUPFAM" id="SSF48452">
    <property type="entry name" value="TPR-like"/>
    <property type="match status" value="1"/>
</dbReference>
<comment type="caution">
    <text evidence="2">The sequence shown here is derived from an EMBL/GenBank/DDBJ whole genome shotgun (WGS) entry which is preliminary data.</text>
</comment>
<dbReference type="GO" id="GO:0003824">
    <property type="term" value="F:catalytic activity"/>
    <property type="evidence" value="ECO:0007669"/>
    <property type="project" value="InterPro"/>
</dbReference>
<organism evidence="2 3">
    <name type="scientific">Fusarium globosum</name>
    <dbReference type="NCBI Taxonomy" id="78864"/>
    <lineage>
        <taxon>Eukaryota</taxon>
        <taxon>Fungi</taxon>
        <taxon>Dikarya</taxon>
        <taxon>Ascomycota</taxon>
        <taxon>Pezizomycotina</taxon>
        <taxon>Sordariomycetes</taxon>
        <taxon>Hypocreomycetidae</taxon>
        <taxon>Hypocreales</taxon>
        <taxon>Nectriaceae</taxon>
        <taxon>Fusarium</taxon>
        <taxon>Fusarium fujikuroi species complex</taxon>
    </lineage>
</organism>
<dbReference type="Pfam" id="PF13176">
    <property type="entry name" value="TPR_7"/>
    <property type="match status" value="1"/>
</dbReference>
<protein>
    <submittedName>
        <fullName evidence="2">Tetratricopeptide repeat domain-containing protein</fullName>
    </submittedName>
</protein>
<dbReference type="SUPFAM" id="SSF52540">
    <property type="entry name" value="P-loop containing nucleoside triphosphate hydrolases"/>
    <property type="match status" value="1"/>
</dbReference>
<dbReference type="Gene3D" id="1.25.40.10">
    <property type="entry name" value="Tetratricopeptide repeat domain"/>
    <property type="match status" value="2"/>
</dbReference>
<dbReference type="Pfam" id="PF00931">
    <property type="entry name" value="NB-ARC"/>
    <property type="match status" value="1"/>
</dbReference>
<keyword evidence="3" id="KW-1185">Reference proteome</keyword>
<dbReference type="InterPro" id="IPR019734">
    <property type="entry name" value="TPR_rpt"/>
</dbReference>
<dbReference type="InterPro" id="IPR002182">
    <property type="entry name" value="NB-ARC"/>
</dbReference>
<sequence length="996" mass="112701">MLDEVHDGIPMRSSGQTVLYTLGRISSHNVAIAGYPVGEAGIGVSGGIVSEALRDFPNLEAGILVGIAAGIPSPDRDIRLGDVAVAVPTGDNPGIIGYDLIKVEDKEVVQLKQWQNSTHALLRSAIASIQVQEVRPQSNFTRHLDVLERQTAFKRPGPLLPSSKSLALNVRDEPIAHYGAILSGNGVIKSRAKRDELRDRHNGIAIEMEAAGMTTKLPVAVVRGISDFADASKNDEWHRYAALTAAAYAKEMLIRIGPQKRTSWASQSLISSRINNGLRLSLPEKCSFMGREDELLKLEEWVGFSPKKTPQKSIVTLWGLAGVGKSQLASEFVKQQREKHPSYDIFWTVGATKEAFEQSIVGLLETASESGSRLPESNEGYDKHRAMLMNSFFSDLKSTMHPRWLLVIDGVSGDSSLQQFIRDHLERLPWGSIVLTTRCTEVANWYHRRIEVRGLSESLAVDLLRRDIDERFQSEDNDIVDLAKILNCHPLSLRLATSVISHYQLSVRQYVKKWRARQLYQEHHSNMALLQSLDLSFEELEKTNTIAAKLLMLFGYLDHRDLWVDLCLSATDDELPEWLRLIGSSKRFHDYYASMRNLSFIEAKPYGSKQEQLFYEIHPSIHEFARWKAKENEEEYVKAAVYLVAAKVPRSTEKNFLQIAQRLEPHAEQCMIYLKQGRGGSGLDLLKLERLGNLFRQLGRHDEASQLYERILLIMNREEEPDQLAVEIMAGIENNLGLIYHARRQYDLALRTYCQSQLRRMHLVPKEDDALMITEYNKGRAFLMLGKLDEAQQIFIKAAAHFSQQAPQDVFSNSELSGSNKAVAQIYFRILNDTGEIYLKNNDLEKAEHSFRTAFYGYQKSLQGMHPAAFAVRLNIGRVCVEKYRFATAKNIFKCIIAIYTEWWGRRHSETMRALAELAGLHVRHAELKRLMGDGGDLDFAMAADLWTEILGFHEEVFGPNSDGAILARLKLQQLQLLHTTTLEDPYDEFSALKLL</sequence>
<dbReference type="InterPro" id="IPR035994">
    <property type="entry name" value="Nucleoside_phosphorylase_sf"/>
</dbReference>
<evidence type="ECO:0000313" key="2">
    <source>
        <dbReference type="EMBL" id="KAF5717769.1"/>
    </source>
</evidence>
<dbReference type="SMART" id="SM00028">
    <property type="entry name" value="TPR"/>
    <property type="match status" value="5"/>
</dbReference>
<dbReference type="Gene3D" id="3.40.50.1580">
    <property type="entry name" value="Nucleoside phosphorylase domain"/>
    <property type="match status" value="1"/>
</dbReference>
<dbReference type="AlphaFoldDB" id="A0A8H5YT34"/>
<dbReference type="GO" id="GO:0043531">
    <property type="term" value="F:ADP binding"/>
    <property type="evidence" value="ECO:0007669"/>
    <property type="project" value="InterPro"/>
</dbReference>
<name>A0A8H5YT34_9HYPO</name>
<dbReference type="GO" id="GO:0009116">
    <property type="term" value="P:nucleoside metabolic process"/>
    <property type="evidence" value="ECO:0007669"/>
    <property type="project" value="InterPro"/>
</dbReference>
<dbReference type="PANTHER" id="PTHR46082">
    <property type="entry name" value="ATP/GTP-BINDING PROTEIN-RELATED"/>
    <property type="match status" value="1"/>
</dbReference>
<dbReference type="InterPro" id="IPR053137">
    <property type="entry name" value="NLR-like"/>
</dbReference>
<dbReference type="EMBL" id="JAAQPF010000064">
    <property type="protein sequence ID" value="KAF5717769.1"/>
    <property type="molecule type" value="Genomic_DNA"/>
</dbReference>
<dbReference type="InterPro" id="IPR027417">
    <property type="entry name" value="P-loop_NTPase"/>
</dbReference>